<sequence length="126" mass="14511">MQWFSKKRAEPQCHCRQVLASMTSPSPPDACIPITHKWIDRQQKQKHSAVVGGRKVPFLPEDIGFWKLDRRETNNVLCPIDEDDCVRCDGCEEAMFFSLRAKRVCVALTRVHRRHRKVAPQTALVA</sequence>
<accession>T0SBS0</accession>
<evidence type="ECO:0000313" key="2">
    <source>
        <dbReference type="Proteomes" id="UP000030762"/>
    </source>
</evidence>
<proteinExistence type="predicted"/>
<dbReference type="Proteomes" id="UP000030762">
    <property type="component" value="Unassembled WGS sequence"/>
</dbReference>
<dbReference type="EMBL" id="JH767137">
    <property type="protein sequence ID" value="EQC40222.1"/>
    <property type="molecule type" value="Genomic_DNA"/>
</dbReference>
<dbReference type="RefSeq" id="XP_008606696.1">
    <property type="nucleotide sequence ID" value="XM_008608474.1"/>
</dbReference>
<dbReference type="OrthoDB" id="62140at2759"/>
<organism evidence="1 2">
    <name type="scientific">Saprolegnia diclina (strain VS20)</name>
    <dbReference type="NCBI Taxonomy" id="1156394"/>
    <lineage>
        <taxon>Eukaryota</taxon>
        <taxon>Sar</taxon>
        <taxon>Stramenopiles</taxon>
        <taxon>Oomycota</taxon>
        <taxon>Saprolegniomycetes</taxon>
        <taxon>Saprolegniales</taxon>
        <taxon>Saprolegniaceae</taxon>
        <taxon>Saprolegnia</taxon>
    </lineage>
</organism>
<evidence type="ECO:0000313" key="1">
    <source>
        <dbReference type="EMBL" id="EQC40222.1"/>
    </source>
</evidence>
<dbReference type="OMA" id="ITHKWID"/>
<protein>
    <submittedName>
        <fullName evidence="1">Uncharacterized protein</fullName>
    </submittedName>
</protein>
<dbReference type="GeneID" id="19943597"/>
<dbReference type="InParanoid" id="T0SBS0"/>
<gene>
    <name evidence="1" type="ORF">SDRG_02870</name>
</gene>
<name>T0SBS0_SAPDV</name>
<reference evidence="1 2" key="1">
    <citation type="submission" date="2012-04" db="EMBL/GenBank/DDBJ databases">
        <title>The Genome Sequence of Saprolegnia declina VS20.</title>
        <authorList>
            <consortium name="The Broad Institute Genome Sequencing Platform"/>
            <person name="Russ C."/>
            <person name="Nusbaum C."/>
            <person name="Tyler B."/>
            <person name="van West P."/>
            <person name="Dieguez-Uribeondo J."/>
            <person name="de Bruijn I."/>
            <person name="Tripathy S."/>
            <person name="Jiang R."/>
            <person name="Young S.K."/>
            <person name="Zeng Q."/>
            <person name="Gargeya S."/>
            <person name="Fitzgerald M."/>
            <person name="Haas B."/>
            <person name="Abouelleil A."/>
            <person name="Alvarado L."/>
            <person name="Arachchi H.M."/>
            <person name="Berlin A."/>
            <person name="Chapman S.B."/>
            <person name="Goldberg J."/>
            <person name="Griggs A."/>
            <person name="Gujja S."/>
            <person name="Hansen M."/>
            <person name="Howarth C."/>
            <person name="Imamovic A."/>
            <person name="Larimer J."/>
            <person name="McCowen C."/>
            <person name="Montmayeur A."/>
            <person name="Murphy C."/>
            <person name="Neiman D."/>
            <person name="Pearson M."/>
            <person name="Priest M."/>
            <person name="Roberts A."/>
            <person name="Saif S."/>
            <person name="Shea T."/>
            <person name="Sisk P."/>
            <person name="Sykes S."/>
            <person name="Wortman J."/>
            <person name="Nusbaum C."/>
            <person name="Birren B."/>
        </authorList>
    </citation>
    <scope>NUCLEOTIDE SEQUENCE [LARGE SCALE GENOMIC DNA]</scope>
    <source>
        <strain evidence="1 2">VS20</strain>
    </source>
</reference>
<dbReference type="AlphaFoldDB" id="T0SBS0"/>
<keyword evidence="2" id="KW-1185">Reference proteome</keyword>
<dbReference type="VEuPathDB" id="FungiDB:SDRG_02870"/>